<dbReference type="InterPro" id="IPR001818">
    <property type="entry name" value="Pept_M10_metallopeptidase"/>
</dbReference>
<comment type="cofactor">
    <cofactor evidence="12">
        <name>Ca(2+)</name>
        <dbReference type="ChEBI" id="CHEBI:29108"/>
    </cofactor>
    <text evidence="12">Can bind about 5 Ca(2+) ions per subunit.</text>
</comment>
<dbReference type="Proteomes" id="UP000829354">
    <property type="component" value="Chromosome V"/>
</dbReference>
<dbReference type="GO" id="GO:0008270">
    <property type="term" value="F:zinc ion binding"/>
    <property type="evidence" value="ECO:0007669"/>
    <property type="project" value="InterPro"/>
</dbReference>
<dbReference type="InterPro" id="IPR021190">
    <property type="entry name" value="Pept_M10A"/>
</dbReference>
<dbReference type="Pfam" id="PF01471">
    <property type="entry name" value="PG_binding_1"/>
    <property type="match status" value="1"/>
</dbReference>
<dbReference type="Gene3D" id="3.40.390.10">
    <property type="entry name" value="Collagenase (Catalytic Domain)"/>
    <property type="match status" value="1"/>
</dbReference>
<keyword evidence="2" id="KW-0645">Protease</keyword>
<dbReference type="InterPro" id="IPR006026">
    <property type="entry name" value="Peptidase_Metallo"/>
</dbReference>
<dbReference type="InterPro" id="IPR000585">
    <property type="entry name" value="Hemopexin-like_dom"/>
</dbReference>
<dbReference type="SUPFAM" id="SSF50923">
    <property type="entry name" value="Hemopexin-like domain"/>
    <property type="match status" value="1"/>
</dbReference>
<feature type="binding site" evidence="12">
    <location>
        <position position="597"/>
    </location>
    <ligand>
        <name>Zn(2+)</name>
        <dbReference type="ChEBI" id="CHEBI:29105"/>
        <label>2</label>
        <note>catalytic</note>
    </ligand>
</feature>
<evidence type="ECO:0000259" key="16">
    <source>
        <dbReference type="SMART" id="SM00235"/>
    </source>
</evidence>
<feature type="compositionally biased region" description="Gly residues" evidence="13">
    <location>
        <begin position="714"/>
        <end position="724"/>
    </location>
</feature>
<keyword evidence="5" id="KW-0677">Repeat</keyword>
<evidence type="ECO:0000256" key="9">
    <source>
        <dbReference type="ARBA" id="ARBA00023145"/>
    </source>
</evidence>
<keyword evidence="18" id="KW-1185">Reference proteome</keyword>
<comment type="cofactor">
    <cofactor evidence="12">
        <name>Zn(2+)</name>
        <dbReference type="ChEBI" id="CHEBI:29105"/>
    </cofactor>
    <text evidence="12">Binds 2 Zn(2+) ions per subunit.</text>
</comment>
<dbReference type="FunFam" id="3.40.390.10:FF:000064">
    <property type="entry name" value="Matrix metalloproteinase-C"/>
    <property type="match status" value="1"/>
</dbReference>
<evidence type="ECO:0000256" key="2">
    <source>
        <dbReference type="ARBA" id="ARBA00022670"/>
    </source>
</evidence>
<dbReference type="FunFam" id="2.110.10.10:FF:000023">
    <property type="entry name" value="Matrix metalloproteinase-C"/>
    <property type="match status" value="1"/>
</dbReference>
<name>A0AAE9F3T2_CAEBR</name>
<dbReference type="GO" id="GO:0006508">
    <property type="term" value="P:proteolysis"/>
    <property type="evidence" value="ECO:0007669"/>
    <property type="project" value="UniProtKB-KW"/>
</dbReference>
<feature type="compositionally biased region" description="Gly residues" evidence="13">
    <location>
        <begin position="646"/>
        <end position="660"/>
    </location>
</feature>
<keyword evidence="7 12" id="KW-0862">Zinc</keyword>
<dbReference type="InterPro" id="IPR024079">
    <property type="entry name" value="MetalloPept_cat_dom_sf"/>
</dbReference>
<dbReference type="CDD" id="cd00094">
    <property type="entry name" value="HX"/>
    <property type="match status" value="1"/>
</dbReference>
<keyword evidence="14" id="KW-0472">Membrane</keyword>
<feature type="compositionally biased region" description="Low complexity" evidence="13">
    <location>
        <begin position="661"/>
        <end position="679"/>
    </location>
</feature>
<feature type="binding site" evidence="12">
    <location>
        <position position="603"/>
    </location>
    <ligand>
        <name>Zn(2+)</name>
        <dbReference type="ChEBI" id="CHEBI:29105"/>
        <label>2</label>
        <note>catalytic</note>
    </ligand>
</feature>
<evidence type="ECO:0000256" key="14">
    <source>
        <dbReference type="SAM" id="Phobius"/>
    </source>
</evidence>
<feature type="binding site" evidence="12">
    <location>
        <position position="567"/>
    </location>
    <ligand>
        <name>Ca(2+)</name>
        <dbReference type="ChEBI" id="CHEBI:29108"/>
        <label>1</label>
    </ligand>
</feature>
<dbReference type="SUPFAM" id="SSF47090">
    <property type="entry name" value="PGBD-like"/>
    <property type="match status" value="1"/>
</dbReference>
<evidence type="ECO:0000256" key="3">
    <source>
        <dbReference type="ARBA" id="ARBA00022723"/>
    </source>
</evidence>
<dbReference type="PRINTS" id="PR00138">
    <property type="entry name" value="MATRIXIN"/>
</dbReference>
<feature type="binding site" evidence="12">
    <location>
        <position position="611"/>
    </location>
    <ligand>
        <name>Zn(2+)</name>
        <dbReference type="ChEBI" id="CHEBI:29105"/>
        <label>2</label>
        <note>catalytic</note>
    </ligand>
</feature>
<feature type="domain" description="Peptidase metallopeptidase" evidence="16">
    <location>
        <begin position="475"/>
        <end position="644"/>
    </location>
</feature>
<evidence type="ECO:0000256" key="7">
    <source>
        <dbReference type="ARBA" id="ARBA00022833"/>
    </source>
</evidence>
<feature type="binding site" evidence="12">
    <location>
        <position position="541"/>
    </location>
    <ligand>
        <name>Zn(2+)</name>
        <dbReference type="ChEBI" id="CHEBI:29105"/>
        <label>1</label>
    </ligand>
</feature>
<evidence type="ECO:0000256" key="11">
    <source>
        <dbReference type="PIRSR" id="PIRSR621190-1"/>
    </source>
</evidence>
<dbReference type="Pfam" id="PF00413">
    <property type="entry name" value="Peptidase_M10"/>
    <property type="match status" value="1"/>
</dbReference>
<organism evidence="17 18">
    <name type="scientific">Caenorhabditis briggsae</name>
    <dbReference type="NCBI Taxonomy" id="6238"/>
    <lineage>
        <taxon>Eukaryota</taxon>
        <taxon>Metazoa</taxon>
        <taxon>Ecdysozoa</taxon>
        <taxon>Nematoda</taxon>
        <taxon>Chromadorea</taxon>
        <taxon>Rhabditida</taxon>
        <taxon>Rhabditina</taxon>
        <taxon>Rhabditomorpha</taxon>
        <taxon>Rhabditoidea</taxon>
        <taxon>Rhabditidae</taxon>
        <taxon>Peloderinae</taxon>
        <taxon>Caenorhabditis</taxon>
    </lineage>
</organism>
<feature type="binding site" evidence="12">
    <location>
        <position position="529"/>
    </location>
    <ligand>
        <name>Ca(2+)</name>
        <dbReference type="ChEBI" id="CHEBI:29108"/>
        <label>2</label>
    </ligand>
</feature>
<feature type="binding site" evidence="12">
    <location>
        <position position="546"/>
    </location>
    <ligand>
        <name>Ca(2+)</name>
        <dbReference type="ChEBI" id="CHEBI:29108"/>
        <label>3</label>
    </ligand>
</feature>
<dbReference type="InterPro" id="IPR036365">
    <property type="entry name" value="PGBD-like_sf"/>
</dbReference>
<keyword evidence="14" id="KW-0812">Transmembrane</keyword>
<evidence type="ECO:0000256" key="8">
    <source>
        <dbReference type="ARBA" id="ARBA00023049"/>
    </source>
</evidence>
<feature type="transmembrane region" description="Helical" evidence="14">
    <location>
        <begin position="317"/>
        <end position="338"/>
    </location>
</feature>
<feature type="binding site" evidence="12">
    <location>
        <position position="778"/>
    </location>
    <ligand>
        <name>Ca(2+)</name>
        <dbReference type="ChEBI" id="CHEBI:29108"/>
        <label>5</label>
    </ligand>
</feature>
<evidence type="ECO:0000313" key="17">
    <source>
        <dbReference type="EMBL" id="UMM33806.1"/>
    </source>
</evidence>
<keyword evidence="14" id="KW-1133">Transmembrane helix</keyword>
<feature type="binding site" evidence="12">
    <location>
        <position position="554"/>
    </location>
    <ligand>
        <name>Zn(2+)</name>
        <dbReference type="ChEBI" id="CHEBI:29105"/>
        <label>1</label>
    </ligand>
</feature>
<feature type="binding site" evidence="12">
    <location>
        <position position="547"/>
    </location>
    <ligand>
        <name>Ca(2+)</name>
        <dbReference type="ChEBI" id="CHEBI:29108"/>
        <label>3</label>
    </ligand>
</feature>
<dbReference type="GO" id="GO:0031012">
    <property type="term" value="C:extracellular matrix"/>
    <property type="evidence" value="ECO:0007669"/>
    <property type="project" value="InterPro"/>
</dbReference>
<feature type="binding site" evidence="12">
    <location>
        <position position="733"/>
    </location>
    <ligand>
        <name>Ca(2+)</name>
        <dbReference type="ChEBI" id="CHEBI:29108"/>
        <label>4</label>
    </ligand>
</feature>
<feature type="binding site" evidence="12">
    <location>
        <position position="494"/>
    </location>
    <ligand>
        <name>Ca(2+)</name>
        <dbReference type="ChEBI" id="CHEBI:29108"/>
        <label>1</label>
    </ligand>
</feature>
<keyword evidence="3 12" id="KW-0479">Metal-binding</keyword>
<dbReference type="InterPro" id="IPR002477">
    <property type="entry name" value="Peptidoglycan-bd-like"/>
</dbReference>
<feature type="signal peptide" evidence="15">
    <location>
        <begin position="1"/>
        <end position="21"/>
    </location>
</feature>
<dbReference type="GO" id="GO:0004222">
    <property type="term" value="F:metalloendopeptidase activity"/>
    <property type="evidence" value="ECO:0007669"/>
    <property type="project" value="InterPro"/>
</dbReference>
<dbReference type="InterPro" id="IPR036375">
    <property type="entry name" value="Hemopexin-like_dom_sf"/>
</dbReference>
<evidence type="ECO:0000256" key="5">
    <source>
        <dbReference type="ARBA" id="ARBA00022737"/>
    </source>
</evidence>
<dbReference type="InterPro" id="IPR033739">
    <property type="entry name" value="M10A_MMP"/>
</dbReference>
<keyword evidence="6" id="KW-0378">Hydrolase</keyword>
<feature type="chain" id="PRO_5042006723" description="Peptidase metallopeptidase domain-containing protein" evidence="15">
    <location>
        <begin position="22"/>
        <end position="913"/>
    </location>
</feature>
<feature type="binding site" evidence="12">
    <location>
        <position position="593"/>
    </location>
    <ligand>
        <name>Zn(2+)</name>
        <dbReference type="ChEBI" id="CHEBI:29105"/>
        <label>2</label>
        <note>catalytic</note>
    </ligand>
</feature>
<evidence type="ECO:0000256" key="10">
    <source>
        <dbReference type="ARBA" id="ARBA00023180"/>
    </source>
</evidence>
<dbReference type="PANTHER" id="PTHR10201:SF329">
    <property type="entry name" value="MATRIX METALLOPROTEINASE-C"/>
    <property type="match status" value="1"/>
</dbReference>
<keyword evidence="9" id="KW-0865">Zymogen</keyword>
<protein>
    <recommendedName>
        <fullName evidence="16">Peptidase metallopeptidase domain-containing protein</fullName>
    </recommendedName>
</protein>
<dbReference type="PANTHER" id="PTHR10201">
    <property type="entry name" value="MATRIX METALLOPROTEINASE"/>
    <property type="match status" value="1"/>
</dbReference>
<dbReference type="CDD" id="cd04278">
    <property type="entry name" value="ZnMc_MMP"/>
    <property type="match status" value="1"/>
</dbReference>
<evidence type="ECO:0000256" key="6">
    <source>
        <dbReference type="ARBA" id="ARBA00022801"/>
    </source>
</evidence>
<evidence type="ECO:0000256" key="4">
    <source>
        <dbReference type="ARBA" id="ARBA00022729"/>
    </source>
</evidence>
<dbReference type="SMART" id="SM00120">
    <property type="entry name" value="HX"/>
    <property type="match status" value="3"/>
</dbReference>
<proteinExistence type="inferred from homology"/>
<keyword evidence="12" id="KW-0106">Calcium</keyword>
<keyword evidence="10" id="KW-0325">Glycoprotein</keyword>
<feature type="active site" evidence="11">
    <location>
        <position position="594"/>
    </location>
</feature>
<feature type="binding site" description="in inhibited form" evidence="12">
    <location>
        <position position="461"/>
    </location>
    <ligand>
        <name>Zn(2+)</name>
        <dbReference type="ChEBI" id="CHEBI:29105"/>
        <label>2</label>
        <note>catalytic</note>
    </ligand>
</feature>
<evidence type="ECO:0000256" key="12">
    <source>
        <dbReference type="PIRSR" id="PIRSR621190-2"/>
    </source>
</evidence>
<dbReference type="EMBL" id="CP092624">
    <property type="protein sequence ID" value="UMM33806.1"/>
    <property type="molecule type" value="Genomic_DNA"/>
</dbReference>
<comment type="similarity">
    <text evidence="1">Belongs to the peptidase M10A family.</text>
</comment>
<dbReference type="SMART" id="SM00235">
    <property type="entry name" value="ZnMc"/>
    <property type="match status" value="1"/>
</dbReference>
<sequence length="913" mass="100614">MNILGLLLLVLLAIAAPIAEAGRRCQSSKQCDYQSVCYNGYCYTIDEMMAGKSSGTLRRAIGLAKSFLVEKLEDQKKDSKEDVTKFDEEELVEFLKQTHQDHEQIRIQVEKIQGYEDEWDQMILRDPREVEVKANYITKYGSYMAQVEAGHKQMQDMEAKYREAWDRLNAKDATKAEELFTPEELVTVKGKKAEDVPRMRTLSESSNNDGTNAKQQMNGQAAECPRIILCEARIMERQDQEIQGQKMDQSNAQRGAINVNQPEQKMLNNGPMMMTMSPFHFAMPQWKEKFAEFTEFISTDNFLNNIGEVIMAPYNKVVNFLGSTALIGLMLLAAIIGLQCYLDSFGIGGFGVATCYAGFFSSLVSRFTGGGSSSPSSSSSSSASNQRKSSVSDEKARSYLQTFGYVPPSNSLQSRNGMAGDIQSAEQVFKTAIRKFQEFAGLAKTGILDAATKAKMTLSRCGVTDAPLALTSGSSQFKWPKNRLTYSIESWSSDLPKEDVRRAIAEAYGLWSKVTPLEFSEVPAGSTSDIKIRFGVRNHNDPWPFDGEGGVLAHATMPESGMFHFDDDENWTYKDARKIHSNQATDLLAVAIHEGGHTLGLEHSRDENAIMAPFYQKTTDSNGNYVYPNLKSDDISAIQAIYGAGSGRSSGGSDFGGSSGGTRTTQRPTTTTRSWFGRFFGDDDDDVRSRTTTRRTTLWPTTQSPFSGDDWGSGSSGGRGGSSSGGRCPSSIDAYTPSSSFSYAFSGSQVYTISGTKVTKVSAIHDLFPSAPTPVNAALWNPISGSMLLFSSHRVYSYYFSNIRQIFQMDSGFPKTLPSDLGFSVSGALRWINGHQILMSSGDEFAVYDEFWNQVTLKNRISSYFPNLPRGVKGVESPAGSVITAFTSNQVFEYNSRTKSIGRQSGFSSYIAC</sequence>
<feature type="transmembrane region" description="Helical" evidence="14">
    <location>
        <begin position="345"/>
        <end position="364"/>
    </location>
</feature>
<keyword evidence="8" id="KW-0482">Metalloprotease</keyword>
<dbReference type="InterPro" id="IPR018487">
    <property type="entry name" value="Hemopexin-like_repeat"/>
</dbReference>
<keyword evidence="4 15" id="KW-0732">Signal</keyword>
<accession>A0AAE9F3T2</accession>
<feature type="region of interest" description="Disordered" evidence="13">
    <location>
        <begin position="646"/>
        <end position="729"/>
    </location>
</feature>
<feature type="binding site" evidence="12">
    <location>
        <position position="569"/>
    </location>
    <ligand>
        <name>Ca(2+)</name>
        <dbReference type="ChEBI" id="CHEBI:29108"/>
        <label>1</label>
    </ligand>
</feature>
<evidence type="ECO:0000256" key="15">
    <source>
        <dbReference type="SAM" id="SignalP"/>
    </source>
</evidence>
<feature type="binding site" evidence="12">
    <location>
        <position position="566"/>
    </location>
    <ligand>
        <name>Ca(2+)</name>
        <dbReference type="ChEBI" id="CHEBI:29108"/>
        <label>3</label>
    </ligand>
</feature>
<evidence type="ECO:0000256" key="13">
    <source>
        <dbReference type="SAM" id="MobiDB-lite"/>
    </source>
</evidence>
<reference evidence="17 18" key="1">
    <citation type="submission" date="2022-04" db="EMBL/GenBank/DDBJ databases">
        <title>Chromosome-level reference genomes for two strains of Caenorhabditis briggsae: an improved platform for comparative genomics.</title>
        <authorList>
            <person name="Stevens L."/>
            <person name="Andersen E."/>
        </authorList>
    </citation>
    <scope>NUCLEOTIDE SEQUENCE [LARGE SCALE GENOMIC DNA]</scope>
    <source>
        <strain evidence="17">VX34</strain>
        <tissue evidence="17">Whole-organism</tissue>
    </source>
</reference>
<dbReference type="SUPFAM" id="SSF55486">
    <property type="entry name" value="Metalloproteases ('zincins'), catalytic domain"/>
    <property type="match status" value="1"/>
</dbReference>
<dbReference type="Gene3D" id="2.110.10.10">
    <property type="entry name" value="Hemopexin-like domain"/>
    <property type="match status" value="1"/>
</dbReference>
<feature type="binding site" evidence="12">
    <location>
        <position position="569"/>
    </location>
    <ligand>
        <name>Ca(2+)</name>
        <dbReference type="ChEBI" id="CHEBI:29108"/>
        <label>3</label>
    </ligand>
</feature>
<evidence type="ECO:0000256" key="1">
    <source>
        <dbReference type="ARBA" id="ARBA00010370"/>
    </source>
</evidence>
<feature type="binding site" evidence="12">
    <location>
        <position position="539"/>
    </location>
    <ligand>
        <name>Zn(2+)</name>
        <dbReference type="ChEBI" id="CHEBI:29105"/>
        <label>1</label>
    </ligand>
</feature>
<gene>
    <name evidence="17" type="ORF">L5515_007139</name>
</gene>
<dbReference type="AlphaFoldDB" id="A0AAE9F3T2"/>
<evidence type="ECO:0000313" key="18">
    <source>
        <dbReference type="Proteomes" id="UP000829354"/>
    </source>
</evidence>
<feature type="binding site" evidence="12">
    <location>
        <position position="564"/>
    </location>
    <ligand>
        <name>Zn(2+)</name>
        <dbReference type="ChEBI" id="CHEBI:29105"/>
        <label>1</label>
    </ligand>
</feature>